<dbReference type="Proteomes" id="UP000177092">
    <property type="component" value="Unassembled WGS sequence"/>
</dbReference>
<comment type="caution">
    <text evidence="2">The sequence shown here is derived from an EMBL/GenBank/DDBJ whole genome shotgun (WGS) entry which is preliminary data.</text>
</comment>
<dbReference type="InterPro" id="IPR007842">
    <property type="entry name" value="HEPN_dom"/>
</dbReference>
<evidence type="ECO:0000313" key="3">
    <source>
        <dbReference type="Proteomes" id="UP000177092"/>
    </source>
</evidence>
<dbReference type="Gene3D" id="1.20.120.330">
    <property type="entry name" value="Nucleotidyltransferases domain 2"/>
    <property type="match status" value="1"/>
</dbReference>
<evidence type="ECO:0000259" key="1">
    <source>
        <dbReference type="PROSITE" id="PS50910"/>
    </source>
</evidence>
<sequence>MKNRYKLVQEWITKAENDLKNADILLQEGGTIDAICFHSQQAVEKYLKAFLVLHKLPVKKIHSLVALAKQGAPKEVRLLDFMRKYKILEACYIESRYPPDSRVYTQDEGKEALDCACEIINFIKKLIDE</sequence>
<dbReference type="EMBL" id="MFJN01000001">
    <property type="protein sequence ID" value="OGG22550.1"/>
    <property type="molecule type" value="Genomic_DNA"/>
</dbReference>
<evidence type="ECO:0000313" key="2">
    <source>
        <dbReference type="EMBL" id="OGG22550.1"/>
    </source>
</evidence>
<feature type="domain" description="HEPN" evidence="1">
    <location>
        <begin position="13"/>
        <end position="119"/>
    </location>
</feature>
<dbReference type="AlphaFoldDB" id="A0A1F6ACP7"/>
<protein>
    <recommendedName>
        <fullName evidence="1">HEPN domain-containing protein</fullName>
    </recommendedName>
</protein>
<dbReference type="SMART" id="SM00748">
    <property type="entry name" value="HEPN"/>
    <property type="match status" value="1"/>
</dbReference>
<dbReference type="STRING" id="1798384.A3D03_00205"/>
<name>A0A1F6ACP7_9BACT</name>
<dbReference type="PROSITE" id="PS50910">
    <property type="entry name" value="HEPN"/>
    <property type="match status" value="1"/>
</dbReference>
<gene>
    <name evidence="2" type="ORF">A3D03_00205</name>
</gene>
<dbReference type="Pfam" id="PF05168">
    <property type="entry name" value="HEPN"/>
    <property type="match status" value="1"/>
</dbReference>
<dbReference type="SUPFAM" id="SSF81593">
    <property type="entry name" value="Nucleotidyltransferase substrate binding subunit/domain"/>
    <property type="match status" value="1"/>
</dbReference>
<organism evidence="2 3">
    <name type="scientific">Candidatus Gottesmanbacteria bacterium RIFCSPHIGHO2_02_FULL_40_13</name>
    <dbReference type="NCBI Taxonomy" id="1798384"/>
    <lineage>
        <taxon>Bacteria</taxon>
        <taxon>Candidatus Gottesmaniibacteriota</taxon>
    </lineage>
</organism>
<proteinExistence type="predicted"/>
<accession>A0A1F6ACP7</accession>
<reference evidence="2 3" key="1">
    <citation type="journal article" date="2016" name="Nat. Commun.">
        <title>Thousands of microbial genomes shed light on interconnected biogeochemical processes in an aquifer system.</title>
        <authorList>
            <person name="Anantharaman K."/>
            <person name="Brown C.T."/>
            <person name="Hug L.A."/>
            <person name="Sharon I."/>
            <person name="Castelle C.J."/>
            <person name="Probst A.J."/>
            <person name="Thomas B.C."/>
            <person name="Singh A."/>
            <person name="Wilkins M.J."/>
            <person name="Karaoz U."/>
            <person name="Brodie E.L."/>
            <person name="Williams K.H."/>
            <person name="Hubbard S.S."/>
            <person name="Banfield J.F."/>
        </authorList>
    </citation>
    <scope>NUCLEOTIDE SEQUENCE [LARGE SCALE GENOMIC DNA]</scope>
</reference>